<dbReference type="GO" id="GO:0003676">
    <property type="term" value="F:nucleic acid binding"/>
    <property type="evidence" value="ECO:0007669"/>
    <property type="project" value="InterPro"/>
</dbReference>
<dbReference type="PANTHER" id="PTHR21472:SF26">
    <property type="entry name" value="ENDONUCLEASE DOMAIN CONTAINING 1"/>
    <property type="match status" value="1"/>
</dbReference>
<keyword evidence="1" id="KW-1133">Transmembrane helix</keyword>
<dbReference type="Proteomes" id="UP000472272">
    <property type="component" value="Chromosome 10"/>
</dbReference>
<feature type="domain" description="DNA/RNA non-specific endonuclease/pyrophosphatase/phosphodiesterase" evidence="3">
    <location>
        <begin position="135"/>
        <end position="336"/>
    </location>
</feature>
<gene>
    <name evidence="4" type="primary">LOC114605273</name>
</gene>
<dbReference type="SMART" id="SM00892">
    <property type="entry name" value="Endonuclease_NS"/>
    <property type="match status" value="1"/>
</dbReference>
<feature type="transmembrane region" description="Helical" evidence="1">
    <location>
        <begin position="25"/>
        <end position="45"/>
    </location>
</feature>
<evidence type="ECO:0000256" key="1">
    <source>
        <dbReference type="SAM" id="Phobius"/>
    </source>
</evidence>
<keyword evidence="1" id="KW-0472">Membrane</keyword>
<reference evidence="4 5" key="1">
    <citation type="journal article" date="2019" name="Proc. Natl. Acad. Sci. U.S.A.">
        <title>Regulatory changes in pterin and carotenoid genes underlie balanced color polymorphisms in the wall lizard.</title>
        <authorList>
            <person name="Andrade P."/>
            <person name="Pinho C."/>
            <person name="Perez I de Lanuza G."/>
            <person name="Afonso S."/>
            <person name="Brejcha J."/>
            <person name="Rubin C.J."/>
            <person name="Wallerman O."/>
            <person name="Pereira P."/>
            <person name="Sabatino S.J."/>
            <person name="Bellati A."/>
            <person name="Pellitteri-Rosa D."/>
            <person name="Bosakova Z."/>
            <person name="Bunikis I."/>
            <person name="Carretero M.A."/>
            <person name="Feiner N."/>
            <person name="Marsik P."/>
            <person name="Pauperio F."/>
            <person name="Salvi D."/>
            <person name="Soler L."/>
            <person name="While G.M."/>
            <person name="Uller T."/>
            <person name="Font E."/>
            <person name="Andersson L."/>
            <person name="Carneiro M."/>
        </authorList>
    </citation>
    <scope>NUCLEOTIDE SEQUENCE</scope>
</reference>
<dbReference type="Gene3D" id="3.40.570.10">
    <property type="entry name" value="Extracellular Endonuclease, subunit A"/>
    <property type="match status" value="1"/>
</dbReference>
<dbReference type="GeneTree" id="ENSGT01030000234592"/>
<dbReference type="RefSeq" id="XP_028602142.1">
    <property type="nucleotide sequence ID" value="XM_028746309.1"/>
</dbReference>
<dbReference type="PANTHER" id="PTHR21472">
    <property type="entry name" value="ENDONUCLEASE DOMAIN-CONTAINING 1 PROTEIN ENDOD1"/>
    <property type="match status" value="1"/>
</dbReference>
<keyword evidence="1" id="KW-0812">Transmembrane</keyword>
<dbReference type="Ensembl" id="ENSPMRT00000021547.1">
    <property type="protein sequence ID" value="ENSPMRP00000020293.1"/>
    <property type="gene ID" value="ENSPMRG00000013212.1"/>
</dbReference>
<dbReference type="GeneID" id="114605273"/>
<dbReference type="OMA" id="RNNEMRV"/>
<reference evidence="4" key="2">
    <citation type="submission" date="2025-08" db="UniProtKB">
        <authorList>
            <consortium name="Ensembl"/>
        </authorList>
    </citation>
    <scope>IDENTIFICATION</scope>
</reference>
<proteinExistence type="predicted"/>
<dbReference type="SMART" id="SM00477">
    <property type="entry name" value="NUC"/>
    <property type="match status" value="1"/>
</dbReference>
<dbReference type="GO" id="GO:0016787">
    <property type="term" value="F:hydrolase activity"/>
    <property type="evidence" value="ECO:0007669"/>
    <property type="project" value="InterPro"/>
</dbReference>
<dbReference type="GO" id="GO:0046872">
    <property type="term" value="F:metal ion binding"/>
    <property type="evidence" value="ECO:0007669"/>
    <property type="project" value="InterPro"/>
</dbReference>
<feature type="domain" description="ENPP1-3/EXOG-like endonuclease/phosphodiesterase" evidence="2">
    <location>
        <begin position="136"/>
        <end position="341"/>
    </location>
</feature>
<evidence type="ECO:0000259" key="3">
    <source>
        <dbReference type="SMART" id="SM00892"/>
    </source>
</evidence>
<sequence>MCQKKQRCEEASCYRERWGGGFPPFLGIFCVGFVSGGSLVTAALAKRTRSRCLDSSSHQPQPGRQVSDGTYRTVKNSLAMLLPFLLYGAAHFLAAAKGEVVQDFKNCLEFFLDKMPPGESLTPPREAKICQFYRNAYRFATMYDREKRIPIYSAYKCKPGKGHRYQGWMIEPQLVDPTLGKGMEDERETNIAATGIKKSQATFDDYAQALSIEKGHLNPVSHQPDEDSRAATSTLTNIVPQYSKLNEGAWAEHESLLKKEAQACHDMYVLVGAVPGDEYISDLRVNKPSHIWSAACCVLDNQHRKSWAALAKNSENEVKEYSLETLQKILAELYGKKKVDLFNGSCN</sequence>
<dbReference type="InterPro" id="IPR044925">
    <property type="entry name" value="His-Me_finger_sf"/>
</dbReference>
<accession>A0A670J741</accession>
<dbReference type="InterPro" id="IPR020821">
    <property type="entry name" value="ENPP1-3/EXOG-like_nuc-like"/>
</dbReference>
<reference evidence="4" key="3">
    <citation type="submission" date="2025-09" db="UniProtKB">
        <authorList>
            <consortium name="Ensembl"/>
        </authorList>
    </citation>
    <scope>IDENTIFICATION</scope>
</reference>
<dbReference type="SUPFAM" id="SSF54060">
    <property type="entry name" value="His-Me finger endonucleases"/>
    <property type="match status" value="1"/>
</dbReference>
<dbReference type="AlphaFoldDB" id="A0A670J741"/>
<dbReference type="InterPro" id="IPR001604">
    <property type="entry name" value="Endo_G_ENPP1-like_dom"/>
</dbReference>
<evidence type="ECO:0000313" key="4">
    <source>
        <dbReference type="Ensembl" id="ENSPMRP00000020293.1"/>
    </source>
</evidence>
<protein>
    <submittedName>
        <fullName evidence="4">Endonuclease domain-containing 1 protein-like</fullName>
    </submittedName>
</protein>
<organism evidence="4 5">
    <name type="scientific">Podarcis muralis</name>
    <name type="common">Wall lizard</name>
    <name type="synonym">Lacerta muralis</name>
    <dbReference type="NCBI Taxonomy" id="64176"/>
    <lineage>
        <taxon>Eukaryota</taxon>
        <taxon>Metazoa</taxon>
        <taxon>Chordata</taxon>
        <taxon>Craniata</taxon>
        <taxon>Vertebrata</taxon>
        <taxon>Euteleostomi</taxon>
        <taxon>Lepidosauria</taxon>
        <taxon>Squamata</taxon>
        <taxon>Bifurcata</taxon>
        <taxon>Unidentata</taxon>
        <taxon>Episquamata</taxon>
        <taxon>Laterata</taxon>
        <taxon>Lacertibaenia</taxon>
        <taxon>Lacertidae</taxon>
        <taxon>Podarcis</taxon>
    </lineage>
</organism>
<evidence type="ECO:0000313" key="5">
    <source>
        <dbReference type="Proteomes" id="UP000472272"/>
    </source>
</evidence>
<keyword evidence="5" id="KW-1185">Reference proteome</keyword>
<evidence type="ECO:0000259" key="2">
    <source>
        <dbReference type="SMART" id="SM00477"/>
    </source>
</evidence>
<dbReference type="InterPro" id="IPR044929">
    <property type="entry name" value="DNA/RNA_non-sp_Endonuclease_sf"/>
</dbReference>
<name>A0A670J741_PODMU</name>
<dbReference type="InterPro" id="IPR039015">
    <property type="entry name" value="ENDOD1"/>
</dbReference>
<dbReference type="Pfam" id="PF01223">
    <property type="entry name" value="Endonuclease_NS"/>
    <property type="match status" value="1"/>
</dbReference>